<evidence type="ECO:0000256" key="1">
    <source>
        <dbReference type="ARBA" id="ARBA00023224"/>
    </source>
</evidence>
<dbReference type="OrthoDB" id="8523at2157"/>
<proteinExistence type="inferred from homology"/>
<dbReference type="GO" id="GO:0016020">
    <property type="term" value="C:membrane"/>
    <property type="evidence" value="ECO:0007669"/>
    <property type="project" value="InterPro"/>
</dbReference>
<dbReference type="SUPFAM" id="SSF46458">
    <property type="entry name" value="Globin-like"/>
    <property type="match status" value="1"/>
</dbReference>
<accession>M0AWX2</accession>
<dbReference type="Gene3D" id="1.10.490.10">
    <property type="entry name" value="Globins"/>
    <property type="match status" value="1"/>
</dbReference>
<evidence type="ECO:0000256" key="4">
    <source>
        <dbReference type="SAM" id="MobiDB-lite"/>
    </source>
</evidence>
<keyword evidence="7" id="KW-1185">Reference proteome</keyword>
<dbReference type="Pfam" id="PF00015">
    <property type="entry name" value="MCPsignal"/>
    <property type="match status" value="1"/>
</dbReference>
<organism evidence="6 7">
    <name type="scientific">Natrialba chahannaoensis JCM 10990</name>
    <dbReference type="NCBI Taxonomy" id="1227492"/>
    <lineage>
        <taxon>Archaea</taxon>
        <taxon>Methanobacteriati</taxon>
        <taxon>Methanobacteriota</taxon>
        <taxon>Stenosarchaea group</taxon>
        <taxon>Halobacteria</taxon>
        <taxon>Halobacteriales</taxon>
        <taxon>Natrialbaceae</taxon>
        <taxon>Natrialba</taxon>
    </lineage>
</organism>
<feature type="region of interest" description="Disordered" evidence="4">
    <location>
        <begin position="518"/>
        <end position="574"/>
    </location>
</feature>
<dbReference type="PANTHER" id="PTHR32089:SF112">
    <property type="entry name" value="LYSOZYME-LIKE PROTEIN-RELATED"/>
    <property type="match status" value="1"/>
</dbReference>
<dbReference type="Gene3D" id="1.10.287.950">
    <property type="entry name" value="Methyl-accepting chemotaxis protein"/>
    <property type="match status" value="1"/>
</dbReference>
<dbReference type="EMBL" id="AOIN01000041">
    <property type="protein sequence ID" value="ELZ01914.1"/>
    <property type="molecule type" value="Genomic_DNA"/>
</dbReference>
<name>M0AWX2_9EURY</name>
<comment type="similarity">
    <text evidence="2">Belongs to the methyl-accepting chemotaxis (MCP) protein family.</text>
</comment>
<comment type="caution">
    <text evidence="6">The sequence shown here is derived from an EMBL/GenBank/DDBJ whole genome shotgun (WGS) entry which is preliminary data.</text>
</comment>
<dbReference type="PATRIC" id="fig|1227492.4.peg.1155"/>
<dbReference type="InterPro" id="IPR004089">
    <property type="entry name" value="MCPsignal_dom"/>
</dbReference>
<keyword evidence="1 3" id="KW-0807">Transducer</keyword>
<evidence type="ECO:0000259" key="5">
    <source>
        <dbReference type="PROSITE" id="PS50111"/>
    </source>
</evidence>
<sequence>MQPEETFGNGGLNGTFDVDDLVDRIGLDDGELAWRKEFIGFDSADERRLADLEPLLRDNREAIADDFYDNVLQYDRTQEIVGRSPKRTDALKQTQQAYLVSLATGSYDQDFFANRARIGKLHELLDMPLHHYVGQYGVYYELLLSRLNERVQQQVVDAIIEWVDEREAEAEDSTDGLGRFVSALGFGRRDADTKTGAESGDTGDDAARTVLEESFETTVRDAIDDGMLDVLSLLRLLNLDMQIAVDTYVDADAQRLEDEIERRAALAREVESDVQAPLADLHTAGETVAKRAESISDQTETQATHITSAAQEINDVSDAADEIAHAADEARTESARTERLAADGVDAADDALDELGAIEDATDRVVTDIDALADRIEEIDDIVDRLDDLTQRTSVLATNAKIESSRAMGESGAGAGTRNGSETMDIIASEVRTFAQQTKADLADIARAAEAIREDTAAAVATADETVERVETGTDRVRRTIDSLEEIHESAQTTTARMDKVAAAADQQVDGVESTAQTLSDLSESADDVASSAASVAAASEEQTASLRAVRDSVDQLTDEVETGIDANQPDRPV</sequence>
<evidence type="ECO:0000256" key="3">
    <source>
        <dbReference type="PROSITE-ProRule" id="PRU00284"/>
    </source>
</evidence>
<dbReference type="InterPro" id="IPR009050">
    <property type="entry name" value="Globin-like_sf"/>
</dbReference>
<protein>
    <submittedName>
        <fullName evidence="6">Methyl-accepting chemotaxis sensory transducer</fullName>
    </submittedName>
</protein>
<dbReference type="SUPFAM" id="SSF58104">
    <property type="entry name" value="Methyl-accepting chemotaxis protein (MCP) signaling domain"/>
    <property type="match status" value="1"/>
</dbReference>
<dbReference type="Pfam" id="PF11563">
    <property type="entry name" value="Protoglobin"/>
    <property type="match status" value="1"/>
</dbReference>
<dbReference type="InterPro" id="IPR044398">
    <property type="entry name" value="Globin-sensor_dom"/>
</dbReference>
<dbReference type="AlphaFoldDB" id="M0AWX2"/>
<dbReference type="Proteomes" id="UP000011693">
    <property type="component" value="Unassembled WGS sequence"/>
</dbReference>
<evidence type="ECO:0000313" key="7">
    <source>
        <dbReference type="Proteomes" id="UP000011693"/>
    </source>
</evidence>
<dbReference type="InterPro" id="IPR039379">
    <property type="entry name" value="Protoglobin_sensor_dom"/>
</dbReference>
<dbReference type="GO" id="GO:0020037">
    <property type="term" value="F:heme binding"/>
    <property type="evidence" value="ECO:0007669"/>
    <property type="project" value="InterPro"/>
</dbReference>
<reference evidence="6 7" key="1">
    <citation type="journal article" date="2014" name="PLoS Genet.">
        <title>Phylogenetically driven sequencing of extremely halophilic archaea reveals strategies for static and dynamic osmo-response.</title>
        <authorList>
            <person name="Becker E.A."/>
            <person name="Seitzer P.M."/>
            <person name="Tritt A."/>
            <person name="Larsen D."/>
            <person name="Krusor M."/>
            <person name="Yao A.I."/>
            <person name="Wu D."/>
            <person name="Madern D."/>
            <person name="Eisen J.A."/>
            <person name="Darling A.E."/>
            <person name="Facciotti M.T."/>
        </authorList>
    </citation>
    <scope>NUCLEOTIDE SEQUENCE [LARGE SCALE GENOMIC DNA]</scope>
    <source>
        <strain evidence="6 7">JCM 10990</strain>
    </source>
</reference>
<dbReference type="SMART" id="SM00283">
    <property type="entry name" value="MA"/>
    <property type="match status" value="1"/>
</dbReference>
<evidence type="ECO:0000256" key="2">
    <source>
        <dbReference type="ARBA" id="ARBA00029447"/>
    </source>
</evidence>
<dbReference type="CDD" id="cd01068">
    <property type="entry name" value="globin_sensor"/>
    <property type="match status" value="1"/>
</dbReference>
<dbReference type="GO" id="GO:0007165">
    <property type="term" value="P:signal transduction"/>
    <property type="evidence" value="ECO:0007669"/>
    <property type="project" value="UniProtKB-KW"/>
</dbReference>
<dbReference type="PROSITE" id="PS50111">
    <property type="entry name" value="CHEMOTAXIS_TRANSDUC_2"/>
    <property type="match status" value="1"/>
</dbReference>
<dbReference type="InterPro" id="IPR012292">
    <property type="entry name" value="Globin/Proto"/>
</dbReference>
<dbReference type="STRING" id="1227492.C482_05982"/>
<feature type="compositionally biased region" description="Low complexity" evidence="4">
    <location>
        <begin position="519"/>
        <end position="542"/>
    </location>
</feature>
<feature type="domain" description="Methyl-accepting transducer" evidence="5">
    <location>
        <begin position="277"/>
        <end position="523"/>
    </location>
</feature>
<evidence type="ECO:0000313" key="6">
    <source>
        <dbReference type="EMBL" id="ELZ01914.1"/>
    </source>
</evidence>
<gene>
    <name evidence="6" type="ORF">C482_05982</name>
</gene>
<dbReference type="GO" id="GO:0019825">
    <property type="term" value="F:oxygen binding"/>
    <property type="evidence" value="ECO:0007669"/>
    <property type="project" value="InterPro"/>
</dbReference>
<dbReference type="PANTHER" id="PTHR32089">
    <property type="entry name" value="METHYL-ACCEPTING CHEMOTAXIS PROTEIN MCPB"/>
    <property type="match status" value="1"/>
</dbReference>
<dbReference type="RefSeq" id="WP_006166584.1">
    <property type="nucleotide sequence ID" value="NZ_AOIN01000041.1"/>
</dbReference>